<sequence>MVIDIFEDLVIATHDIYQIALGLMQSFSDAVNFVRNQLREQGEVQSIGDNLNGMLLLANEGFDKENGGLEGTQVNTRMLRWKNRHMNLHRNKRQKAPTKLQSSCKSCDVMCLLSLI</sequence>
<proteinExistence type="predicted"/>
<dbReference type="EMBL" id="MNCJ02000320">
    <property type="protein sequence ID" value="KAF5805111.1"/>
    <property type="molecule type" value="Genomic_DNA"/>
</dbReference>
<organism evidence="1 2">
    <name type="scientific">Helianthus annuus</name>
    <name type="common">Common sunflower</name>
    <dbReference type="NCBI Taxonomy" id="4232"/>
    <lineage>
        <taxon>Eukaryota</taxon>
        <taxon>Viridiplantae</taxon>
        <taxon>Streptophyta</taxon>
        <taxon>Embryophyta</taxon>
        <taxon>Tracheophyta</taxon>
        <taxon>Spermatophyta</taxon>
        <taxon>Magnoliopsida</taxon>
        <taxon>eudicotyledons</taxon>
        <taxon>Gunneridae</taxon>
        <taxon>Pentapetalae</taxon>
        <taxon>asterids</taxon>
        <taxon>campanulids</taxon>
        <taxon>Asterales</taxon>
        <taxon>Asteraceae</taxon>
        <taxon>Asteroideae</taxon>
        <taxon>Heliantheae alliance</taxon>
        <taxon>Heliantheae</taxon>
        <taxon>Helianthus</taxon>
    </lineage>
</organism>
<keyword evidence="2" id="KW-1185">Reference proteome</keyword>
<reference evidence="1" key="2">
    <citation type="submission" date="2020-06" db="EMBL/GenBank/DDBJ databases">
        <title>Helianthus annuus Genome sequencing and assembly Release 2.</title>
        <authorList>
            <person name="Gouzy J."/>
            <person name="Langlade N."/>
            <person name="Munos S."/>
        </authorList>
    </citation>
    <scope>NUCLEOTIDE SEQUENCE</scope>
    <source>
        <tissue evidence="1">Leaves</tissue>
    </source>
</reference>
<accession>A0A9K3IYN0</accession>
<protein>
    <submittedName>
        <fullName evidence="1">Uncharacterized protein</fullName>
    </submittedName>
</protein>
<reference evidence="1" key="1">
    <citation type="journal article" date="2017" name="Nature">
        <title>The sunflower genome provides insights into oil metabolism, flowering and Asterid evolution.</title>
        <authorList>
            <person name="Badouin H."/>
            <person name="Gouzy J."/>
            <person name="Grassa C.J."/>
            <person name="Murat F."/>
            <person name="Staton S.E."/>
            <person name="Cottret L."/>
            <person name="Lelandais-Briere C."/>
            <person name="Owens G.L."/>
            <person name="Carrere S."/>
            <person name="Mayjonade B."/>
            <person name="Legrand L."/>
            <person name="Gill N."/>
            <person name="Kane N.C."/>
            <person name="Bowers J.E."/>
            <person name="Hubner S."/>
            <person name="Bellec A."/>
            <person name="Berard A."/>
            <person name="Berges H."/>
            <person name="Blanchet N."/>
            <person name="Boniface M.C."/>
            <person name="Brunel D."/>
            <person name="Catrice O."/>
            <person name="Chaidir N."/>
            <person name="Claudel C."/>
            <person name="Donnadieu C."/>
            <person name="Faraut T."/>
            <person name="Fievet G."/>
            <person name="Helmstetter N."/>
            <person name="King M."/>
            <person name="Knapp S.J."/>
            <person name="Lai Z."/>
            <person name="Le Paslier M.C."/>
            <person name="Lippi Y."/>
            <person name="Lorenzon L."/>
            <person name="Mandel J.R."/>
            <person name="Marage G."/>
            <person name="Marchand G."/>
            <person name="Marquand E."/>
            <person name="Bret-Mestries E."/>
            <person name="Morien E."/>
            <person name="Nambeesan S."/>
            <person name="Nguyen T."/>
            <person name="Pegot-Espagnet P."/>
            <person name="Pouilly N."/>
            <person name="Raftis F."/>
            <person name="Sallet E."/>
            <person name="Schiex T."/>
            <person name="Thomas J."/>
            <person name="Vandecasteele C."/>
            <person name="Vares D."/>
            <person name="Vear F."/>
            <person name="Vautrin S."/>
            <person name="Crespi M."/>
            <person name="Mangin B."/>
            <person name="Burke J.M."/>
            <person name="Salse J."/>
            <person name="Munos S."/>
            <person name="Vincourt P."/>
            <person name="Rieseberg L.H."/>
            <person name="Langlade N.B."/>
        </authorList>
    </citation>
    <scope>NUCLEOTIDE SEQUENCE</scope>
    <source>
        <tissue evidence="1">Leaves</tissue>
    </source>
</reference>
<name>A0A9K3IYN0_HELAN</name>
<evidence type="ECO:0000313" key="2">
    <source>
        <dbReference type="Proteomes" id="UP000215914"/>
    </source>
</evidence>
<dbReference type="Gramene" id="mRNA:HanXRQr2_Chr05g0205251">
    <property type="protein sequence ID" value="mRNA:HanXRQr2_Chr05g0205251"/>
    <property type="gene ID" value="HanXRQr2_Chr05g0205251"/>
</dbReference>
<comment type="caution">
    <text evidence="1">The sequence shown here is derived from an EMBL/GenBank/DDBJ whole genome shotgun (WGS) entry which is preliminary data.</text>
</comment>
<dbReference type="Proteomes" id="UP000215914">
    <property type="component" value="Unassembled WGS sequence"/>
</dbReference>
<gene>
    <name evidence="1" type="ORF">HanXRQr2_Chr05g0205251</name>
</gene>
<evidence type="ECO:0000313" key="1">
    <source>
        <dbReference type="EMBL" id="KAF5805111.1"/>
    </source>
</evidence>
<dbReference type="AlphaFoldDB" id="A0A9K3IYN0"/>